<evidence type="ECO:0000259" key="5">
    <source>
        <dbReference type="PROSITE" id="PS50975"/>
    </source>
</evidence>
<dbReference type="InterPro" id="IPR036565">
    <property type="entry name" value="Mur-like_cat_sf"/>
</dbReference>
<dbReference type="EMBL" id="SWAD01000093">
    <property type="protein sequence ID" value="TMQ75474.1"/>
    <property type="molecule type" value="Genomic_DNA"/>
</dbReference>
<dbReference type="AlphaFoldDB" id="A0A5S4EJF0"/>
<protein>
    <submittedName>
        <fullName evidence="6">Cyanophycin synthase</fullName>
    </submittedName>
</protein>
<proteinExistence type="predicted"/>
<dbReference type="Pfam" id="PF08245">
    <property type="entry name" value="Mur_ligase_M"/>
    <property type="match status" value="1"/>
</dbReference>
<dbReference type="SUPFAM" id="SSF53623">
    <property type="entry name" value="MurD-like peptide ligases, catalytic domain"/>
    <property type="match status" value="1"/>
</dbReference>
<comment type="caution">
    <text evidence="6">The sequence shown here is derived from an EMBL/GenBank/DDBJ whole genome shotgun (WGS) entry which is preliminary data.</text>
</comment>
<organism evidence="6 7">
    <name type="scientific">Candidatus Accumulibacter phosphatis</name>
    <dbReference type="NCBI Taxonomy" id="327160"/>
    <lineage>
        <taxon>Bacteria</taxon>
        <taxon>Pseudomonadati</taxon>
        <taxon>Pseudomonadota</taxon>
        <taxon>Betaproteobacteria</taxon>
        <taxon>Candidatus Accumulibacter</taxon>
    </lineage>
</organism>
<dbReference type="NCBIfam" id="NF010623">
    <property type="entry name" value="PRK14016.1"/>
    <property type="match status" value="1"/>
</dbReference>
<dbReference type="InterPro" id="IPR013815">
    <property type="entry name" value="ATP_grasp_subdomain_1"/>
</dbReference>
<evidence type="ECO:0000256" key="4">
    <source>
        <dbReference type="PROSITE-ProRule" id="PRU00409"/>
    </source>
</evidence>
<dbReference type="InterPro" id="IPR013221">
    <property type="entry name" value="Mur_ligase_cen"/>
</dbReference>
<keyword evidence="7" id="KW-1185">Reference proteome</keyword>
<dbReference type="Gene3D" id="3.30.470.20">
    <property type="entry name" value="ATP-grasp fold, B domain"/>
    <property type="match status" value="1"/>
</dbReference>
<dbReference type="SUPFAM" id="SSF56059">
    <property type="entry name" value="Glutathione synthetase ATP-binding domain-like"/>
    <property type="match status" value="1"/>
</dbReference>
<evidence type="ECO:0000256" key="3">
    <source>
        <dbReference type="ARBA" id="ARBA00022840"/>
    </source>
</evidence>
<dbReference type="GO" id="GO:0046872">
    <property type="term" value="F:metal ion binding"/>
    <property type="evidence" value="ECO:0007669"/>
    <property type="project" value="InterPro"/>
</dbReference>
<dbReference type="NCBIfam" id="TIGR02068">
    <property type="entry name" value="cya_phycin_syn"/>
    <property type="match status" value="1"/>
</dbReference>
<dbReference type="InterPro" id="IPR044019">
    <property type="entry name" value="Cyanophycin_syn_N"/>
</dbReference>
<dbReference type="InterPro" id="IPR011761">
    <property type="entry name" value="ATP-grasp"/>
</dbReference>
<evidence type="ECO:0000313" key="6">
    <source>
        <dbReference type="EMBL" id="TMQ75474.1"/>
    </source>
</evidence>
<keyword evidence="3 4" id="KW-0067">ATP-binding</keyword>
<name>A0A5S4EJF0_9PROT</name>
<sequence length="724" mass="77779">MKTKDIKFLEIRYLRGPNIWTYRPVIEAVVDIGELEDFPSNTIPGFYDRLTALLPSLIEHRCSYGERGGFLRRVQEGTWPAHILEHVTLELQNLAGMPGGFGKARETSARGVYKVVVRAWHEDVTRSCLYAGRDLLLAAIKDTPFDVAGTVAHLADLAERKLLGPSTGCIVEAATAKDRRIPAIRLLATGNLVQLGYGARSRRIWTAETDRTSAIAEGISRDKDLTKTLIKSCGVPVPEGRLVDSPEDACEAAAEIGFPVVVKPSDGNHARGVFTNLMAREEVEAAYAAAVVEGSGVIVERYVRGSEHRLLIVGGKLAAAARGEAAKVIGDGRSTINELIDSQINSDPRRGAAEEFVLDIIDLADNPVARLEVSRQGFTPNAIPPAGREVLIVRSGNHTDDVTDLVHPETAATASLAARIVGLDIAGVDLVCEDIARPLDEQRGAIVEVNAGPGLLMHLKPAIGQPRPVGRAIVDELFPNGEDGRIPVVGITGSFGKTTVARLIARLLCLSGKQTGMACSDGLFIDRRCIDQGDSATWGSAHRILMNRSVEAAVFENGSDSILGEGLAYDRCQVGVITNVEVAKHCGRYDIETPEQVFTVLRTQVDLVLPAGAAVLNARQPMLVDMAPLCDGDVIFFAIDPDLPSLVEHRAQGKRAVFVRNRQVILANNGEDETAIVSLQNIPLTEGGRVDFQIENVLAASGAAWALGIGSEIIRTGLETFTLA</sequence>
<dbReference type="PANTHER" id="PTHR23135">
    <property type="entry name" value="MUR LIGASE FAMILY MEMBER"/>
    <property type="match status" value="1"/>
</dbReference>
<dbReference type="Pfam" id="PF13549">
    <property type="entry name" value="ATP-grasp_5"/>
    <property type="match status" value="1"/>
</dbReference>
<keyword evidence="1" id="KW-0436">Ligase</keyword>
<dbReference type="InterPro" id="IPR011810">
    <property type="entry name" value="Cya_phycin_syn"/>
</dbReference>
<feature type="domain" description="ATP-grasp" evidence="5">
    <location>
        <begin position="227"/>
        <end position="478"/>
    </location>
</feature>
<dbReference type="Pfam" id="PF18921">
    <property type="entry name" value="Cyanophycin_syn"/>
    <property type="match status" value="1"/>
</dbReference>
<evidence type="ECO:0000256" key="1">
    <source>
        <dbReference type="ARBA" id="ARBA00022598"/>
    </source>
</evidence>
<dbReference type="Gene3D" id="3.30.1490.20">
    <property type="entry name" value="ATP-grasp fold, A domain"/>
    <property type="match status" value="1"/>
</dbReference>
<dbReference type="GO" id="GO:0005524">
    <property type="term" value="F:ATP binding"/>
    <property type="evidence" value="ECO:0007669"/>
    <property type="project" value="UniProtKB-UniRule"/>
</dbReference>
<dbReference type="Proteomes" id="UP000306324">
    <property type="component" value="Unassembled WGS sequence"/>
</dbReference>
<evidence type="ECO:0000313" key="7">
    <source>
        <dbReference type="Proteomes" id="UP000306324"/>
    </source>
</evidence>
<gene>
    <name evidence="6" type="ORF">ACCUM_1249</name>
</gene>
<dbReference type="GO" id="GO:0016881">
    <property type="term" value="F:acid-amino acid ligase activity"/>
    <property type="evidence" value="ECO:0007669"/>
    <property type="project" value="InterPro"/>
</dbReference>
<keyword evidence="2 4" id="KW-0547">Nucleotide-binding</keyword>
<reference evidence="6 7" key="1">
    <citation type="submission" date="2019-04" db="EMBL/GenBank/DDBJ databases">
        <title>A novel phosphate-accumulating bacterium identified in bioreactor for phosphate removal from wastewater.</title>
        <authorList>
            <person name="Kotlyarov R.Y."/>
            <person name="Beletsky A.V."/>
            <person name="Kallistova A.Y."/>
            <person name="Dorofeev A.G."/>
            <person name="Nikolaev Y.Y."/>
            <person name="Pimenov N.V."/>
            <person name="Ravin N.V."/>
            <person name="Mardanov A.V."/>
        </authorList>
    </citation>
    <scope>NUCLEOTIDE SEQUENCE [LARGE SCALE GENOMIC DNA]</scope>
    <source>
        <strain evidence="6 7">Bin19</strain>
    </source>
</reference>
<dbReference type="OrthoDB" id="9803907at2"/>
<dbReference type="PANTHER" id="PTHR23135:SF18">
    <property type="entry name" value="CYANOPHYCIN SYNTHETASE"/>
    <property type="match status" value="1"/>
</dbReference>
<accession>A0A5S4EJF0</accession>
<evidence type="ECO:0000256" key="2">
    <source>
        <dbReference type="ARBA" id="ARBA00022741"/>
    </source>
</evidence>
<dbReference type="PROSITE" id="PS50975">
    <property type="entry name" value="ATP_GRASP"/>
    <property type="match status" value="1"/>
</dbReference>
<dbReference type="Gene3D" id="3.40.1190.10">
    <property type="entry name" value="Mur-like, catalytic domain"/>
    <property type="match status" value="1"/>
</dbReference>